<evidence type="ECO:0000313" key="1">
    <source>
        <dbReference type="EMBL" id="MBM3225520.1"/>
    </source>
</evidence>
<name>A0A937W5E7_UNCTE</name>
<accession>A0A937W5E7</accession>
<evidence type="ECO:0000313" key="2">
    <source>
        <dbReference type="Proteomes" id="UP000712673"/>
    </source>
</evidence>
<dbReference type="Pfam" id="PF06411">
    <property type="entry name" value="HdeA"/>
    <property type="match status" value="1"/>
</dbReference>
<proteinExistence type="predicted"/>
<comment type="caution">
    <text evidence="1">The sequence shown here is derived from an EMBL/GenBank/DDBJ whole genome shotgun (WGS) entry which is preliminary data.</text>
</comment>
<dbReference type="EMBL" id="VGLS01000602">
    <property type="protein sequence ID" value="MBM3225520.1"/>
    <property type="molecule type" value="Genomic_DNA"/>
</dbReference>
<reference evidence="1" key="1">
    <citation type="submission" date="2019-03" db="EMBL/GenBank/DDBJ databases">
        <title>Lake Tanganyika Metagenome-Assembled Genomes (MAGs).</title>
        <authorList>
            <person name="Tran P."/>
        </authorList>
    </citation>
    <scope>NUCLEOTIDE SEQUENCE</scope>
    <source>
        <strain evidence="1">K_DeepCast_65m_m2_066</strain>
    </source>
</reference>
<organism evidence="1 2">
    <name type="scientific">Tectimicrobiota bacterium</name>
    <dbReference type="NCBI Taxonomy" id="2528274"/>
    <lineage>
        <taxon>Bacteria</taxon>
        <taxon>Pseudomonadati</taxon>
        <taxon>Nitrospinota/Tectimicrobiota group</taxon>
        <taxon>Candidatus Tectimicrobiota</taxon>
    </lineage>
</organism>
<gene>
    <name evidence="1" type="ORF">FJZ47_17215</name>
</gene>
<protein>
    <submittedName>
        <fullName evidence="1">Uncharacterized protein</fullName>
    </submittedName>
</protein>
<dbReference type="InterPro" id="IPR010486">
    <property type="entry name" value="HNS-dep_expression_A/B"/>
</dbReference>
<dbReference type="AlphaFoldDB" id="A0A937W5E7"/>
<dbReference type="Proteomes" id="UP000712673">
    <property type="component" value="Unassembled WGS sequence"/>
</dbReference>
<sequence length="47" mass="5136">MDGYLSGKTGDTTINLELIEDLGKSLGTECRKNPQAKVLDVVQRVTQ</sequence>